<feature type="domain" description="Aconitase/3-isopropylmalate dehydratase large subunit alpha/beta/alpha" evidence="7">
    <location>
        <begin position="64"/>
        <end position="529"/>
    </location>
</feature>
<keyword evidence="10" id="KW-1185">Reference proteome</keyword>
<dbReference type="SUPFAM" id="SSF52016">
    <property type="entry name" value="LeuD/IlvD-like"/>
    <property type="match status" value="1"/>
</dbReference>
<evidence type="ECO:0000313" key="10">
    <source>
        <dbReference type="Proteomes" id="UP001319921"/>
    </source>
</evidence>
<keyword evidence="4" id="KW-0408">Iron</keyword>
<protein>
    <submittedName>
        <fullName evidence="9">Aconitate hydratase 1</fullName>
    </submittedName>
</protein>
<dbReference type="InterPro" id="IPR015928">
    <property type="entry name" value="Aconitase/3IPM_dehydase_swvl"/>
</dbReference>
<dbReference type="GO" id="GO:0051536">
    <property type="term" value="F:iron-sulfur cluster binding"/>
    <property type="evidence" value="ECO:0007669"/>
    <property type="project" value="UniProtKB-KW"/>
</dbReference>
<dbReference type="InterPro" id="IPR044137">
    <property type="entry name" value="AcnA_IRP_Swivel"/>
</dbReference>
<organism evidence="9 10">
    <name type="scientific">Saccharolobus caldissimus</name>
    <dbReference type="NCBI Taxonomy" id="1702097"/>
    <lineage>
        <taxon>Archaea</taxon>
        <taxon>Thermoproteota</taxon>
        <taxon>Thermoprotei</taxon>
        <taxon>Sulfolobales</taxon>
        <taxon>Sulfolobaceae</taxon>
        <taxon>Saccharolobus</taxon>
    </lineage>
</organism>
<dbReference type="NCBIfam" id="NF009520">
    <property type="entry name" value="PRK12881.1"/>
    <property type="match status" value="1"/>
</dbReference>
<dbReference type="FunFam" id="3.30.499.10:FF:000025">
    <property type="entry name" value="Aconitate hydratase"/>
    <property type="match status" value="1"/>
</dbReference>
<dbReference type="Pfam" id="PF00694">
    <property type="entry name" value="Aconitase_C"/>
    <property type="match status" value="1"/>
</dbReference>
<sequence length="856" mass="96090">MPSKFLYKGAELYYYPLKELSERGYRIDELPYSIKILIENVYRNLDGNKITEDDLEAIANWRVGKEFAFMPTRVLMQDYTGVPLLVDLAAMRNKVMEIGKDPRIINPVIPADLVIDHSVQVDYFGTIYSLDFNMKKEFERNIERYQFLKWAQGAFRNLRIVPPGKGIVHQVNLEYLSTVVTKSEVRGFLTAYPEVIIGTDSHTTMINGLGILGWGVGGLEAEAVLLGEPYYMNVPEVIGVKLTGEIQEGVTPTDVVLYITELLRKKNVVNKFVEFFGPSLSLLSVPDRATIANMAPEYGATAAYFPIDDETVNYLILTNRDGDLVREYSKLQEIFYDLNKKIRYTDVVEIDLSKIEPSLAGPKNPDERVLLREIKKKMIKENKKKGKYIEDNAVVLAAITSCTNTSNPTVMLGAGILAKKAVELGLRTQPYVKTSMAPGSPIVAEYLKETGLLPYLEALGFHIVGFGCTTCIGNAGPLPKHIEEDIKNNNIEAYGVISGNRNFEGRINPLLKGTFLASPILVVAYAIAGRIDIDFYNEPIGYDPNGNPVYLRDIWPSLKEIRTYMNIALNPELFKKKANIFEGNELWNSLKIPQGDVYTWDEKSTYIRLPPWFSEVEKEEELKDIINARILLLLGDKITTDHISPAGPITPDSPAGLYLRQLGVTELNTYGARRGNHEVMLRGGFFNPKLKNLLVDKEGGYTKHFPDNKIMSVYEAAMQYKSEGVPLVIVAGKQYGSGSSRDWAAKVTKLLGVKAVLAESFERIHRSNLVAMGVIPIEISDWRTLGIKGDEIVNIYGIKDLKPRKELSIEFIKADGTKIVTKGIARIDNNAELTYVKEGGILNYVLRKFLEYEKKS</sequence>
<feature type="domain" description="Aconitase A/isopropylmalate dehydratase small subunit swivel" evidence="8">
    <location>
        <begin position="664"/>
        <end position="780"/>
    </location>
</feature>
<dbReference type="InterPro" id="IPR036008">
    <property type="entry name" value="Aconitase_4Fe-4S_dom"/>
</dbReference>
<keyword evidence="6" id="KW-0456">Lyase</keyword>
<dbReference type="Proteomes" id="UP001319921">
    <property type="component" value="Chromosome"/>
</dbReference>
<comment type="similarity">
    <text evidence="2">Belongs to the aconitase/IPM isomerase family.</text>
</comment>
<keyword evidence="3" id="KW-0479">Metal-binding</keyword>
<dbReference type="InterPro" id="IPR000573">
    <property type="entry name" value="AconitaseA/IPMdHydase_ssu_swvl"/>
</dbReference>
<dbReference type="AlphaFoldDB" id="A0AAQ4CQ88"/>
<dbReference type="Gene3D" id="3.30.499.10">
    <property type="entry name" value="Aconitase, domain 3"/>
    <property type="match status" value="2"/>
</dbReference>
<evidence type="ECO:0000256" key="1">
    <source>
        <dbReference type="ARBA" id="ARBA00001966"/>
    </source>
</evidence>
<name>A0AAQ4CQ88_9CREN</name>
<dbReference type="FunFam" id="3.20.19.10:FF:000001">
    <property type="entry name" value="Aconitate hydratase"/>
    <property type="match status" value="1"/>
</dbReference>
<dbReference type="PANTHER" id="PTHR11670">
    <property type="entry name" value="ACONITASE/IRON-RESPONSIVE ELEMENT FAMILY MEMBER"/>
    <property type="match status" value="1"/>
</dbReference>
<dbReference type="InterPro" id="IPR015931">
    <property type="entry name" value="Acnase/IPM_dHydase_lsu_aba_1/3"/>
</dbReference>
<dbReference type="InterPro" id="IPR018136">
    <property type="entry name" value="Aconitase_4Fe-4S_BS"/>
</dbReference>
<dbReference type="KEGG" id="scas:SACC_09860"/>
<gene>
    <name evidence="9" type="ORF">SACC_09860</name>
</gene>
<dbReference type="PROSITE" id="PS00450">
    <property type="entry name" value="ACONITASE_1"/>
    <property type="match status" value="1"/>
</dbReference>
<evidence type="ECO:0000259" key="7">
    <source>
        <dbReference type="Pfam" id="PF00330"/>
    </source>
</evidence>
<dbReference type="GO" id="GO:0016829">
    <property type="term" value="F:lyase activity"/>
    <property type="evidence" value="ECO:0007669"/>
    <property type="project" value="UniProtKB-KW"/>
</dbReference>
<dbReference type="Gene3D" id="3.20.19.10">
    <property type="entry name" value="Aconitase, domain 4"/>
    <property type="match status" value="1"/>
</dbReference>
<accession>A0AAQ4CQ88</accession>
<dbReference type="InterPro" id="IPR006249">
    <property type="entry name" value="Aconitase/IRP2"/>
</dbReference>
<proteinExistence type="inferred from homology"/>
<evidence type="ECO:0000256" key="2">
    <source>
        <dbReference type="ARBA" id="ARBA00007185"/>
    </source>
</evidence>
<evidence type="ECO:0000256" key="5">
    <source>
        <dbReference type="ARBA" id="ARBA00023014"/>
    </source>
</evidence>
<dbReference type="SUPFAM" id="SSF53732">
    <property type="entry name" value="Aconitase iron-sulfur domain"/>
    <property type="match status" value="1"/>
</dbReference>
<evidence type="ECO:0000256" key="6">
    <source>
        <dbReference type="ARBA" id="ARBA00023239"/>
    </source>
</evidence>
<evidence type="ECO:0000313" key="9">
    <source>
        <dbReference type="EMBL" id="BDB97969.1"/>
    </source>
</evidence>
<dbReference type="CDD" id="cd01580">
    <property type="entry name" value="AcnA_IRP_Swivel"/>
    <property type="match status" value="1"/>
</dbReference>
<dbReference type="PRINTS" id="PR00415">
    <property type="entry name" value="ACONITASE"/>
</dbReference>
<dbReference type="NCBIfam" id="TIGR01341">
    <property type="entry name" value="aconitase_1"/>
    <property type="match status" value="1"/>
</dbReference>
<dbReference type="GeneID" id="68865731"/>
<dbReference type="Gene3D" id="6.10.190.10">
    <property type="match status" value="1"/>
</dbReference>
<dbReference type="CDD" id="cd01586">
    <property type="entry name" value="AcnA_IRP"/>
    <property type="match status" value="1"/>
</dbReference>
<dbReference type="PROSITE" id="PS01244">
    <property type="entry name" value="ACONITASE_2"/>
    <property type="match status" value="1"/>
</dbReference>
<dbReference type="GO" id="GO:0046872">
    <property type="term" value="F:metal ion binding"/>
    <property type="evidence" value="ECO:0007669"/>
    <property type="project" value="UniProtKB-KW"/>
</dbReference>
<comment type="cofactor">
    <cofactor evidence="1">
        <name>[4Fe-4S] cluster</name>
        <dbReference type="ChEBI" id="CHEBI:49883"/>
    </cofactor>
</comment>
<evidence type="ECO:0000259" key="8">
    <source>
        <dbReference type="Pfam" id="PF00694"/>
    </source>
</evidence>
<keyword evidence="5" id="KW-0411">Iron-sulfur</keyword>
<dbReference type="RefSeq" id="WP_229571922.1">
    <property type="nucleotide sequence ID" value="NZ_AP025226.1"/>
</dbReference>
<evidence type="ECO:0000256" key="3">
    <source>
        <dbReference type="ARBA" id="ARBA00022723"/>
    </source>
</evidence>
<dbReference type="InterPro" id="IPR001030">
    <property type="entry name" value="Acoase/IPM_deHydtase_lsu_aba"/>
</dbReference>
<reference evidence="9 10" key="1">
    <citation type="journal article" date="2022" name="Microbiol. Resour. Announc.">
        <title>Complete Genome Sequence of the Hyperthermophilic and Acidophilic Archaeon Saccharolobus caldissimus Strain HS-3T.</title>
        <authorList>
            <person name="Sakai H.D."/>
            <person name="Kurosawa N."/>
        </authorList>
    </citation>
    <scope>NUCLEOTIDE SEQUENCE [LARGE SCALE GENOMIC DNA]</scope>
    <source>
        <strain evidence="9 10">JCM32116</strain>
    </source>
</reference>
<dbReference type="Pfam" id="PF00330">
    <property type="entry name" value="Aconitase"/>
    <property type="match status" value="1"/>
</dbReference>
<evidence type="ECO:0000256" key="4">
    <source>
        <dbReference type="ARBA" id="ARBA00023004"/>
    </source>
</evidence>
<dbReference type="NCBIfam" id="NF006757">
    <property type="entry name" value="PRK09277.1"/>
    <property type="match status" value="1"/>
</dbReference>
<dbReference type="EMBL" id="AP025226">
    <property type="protein sequence ID" value="BDB97969.1"/>
    <property type="molecule type" value="Genomic_DNA"/>
</dbReference>